<reference evidence="1 2" key="1">
    <citation type="submission" date="2011-05" db="EMBL/GenBank/DDBJ databases">
        <title>Whole genome sequence of Microlunatus phosphovorus NM-1.</title>
        <authorList>
            <person name="Hosoyama A."/>
            <person name="Sasaki K."/>
            <person name="Harada T."/>
            <person name="Igarashi R."/>
            <person name="Kawakoshi A."/>
            <person name="Sasagawa M."/>
            <person name="Fukada J."/>
            <person name="Nakamura S."/>
            <person name="Katano Y."/>
            <person name="Hanada S."/>
            <person name="Kamagata Y."/>
            <person name="Nakamura N."/>
            <person name="Yamazaki S."/>
            <person name="Fujita N."/>
        </authorList>
    </citation>
    <scope>NUCLEOTIDE SEQUENCE [LARGE SCALE GENOMIC DNA]</scope>
    <source>
        <strain evidence="2">ATCC 700054 / DSM 10555 / JCM 9379 / NBRC 101784 / NCIMB 13414 / VKM Ac-1990 / NM-1</strain>
    </source>
</reference>
<dbReference type="AlphaFoldDB" id="F5XNZ3"/>
<accession>F5XNZ3</accession>
<evidence type="ECO:0000313" key="2">
    <source>
        <dbReference type="Proteomes" id="UP000007947"/>
    </source>
</evidence>
<dbReference type="HOGENOM" id="CLU_2700645_0_0_11"/>
<gene>
    <name evidence="1" type="ordered locus">MLP_36190</name>
</gene>
<proteinExistence type="predicted"/>
<dbReference type="Proteomes" id="UP000007947">
    <property type="component" value="Chromosome"/>
</dbReference>
<sequence length="73" mass="8118">MDGIVPQFTYEPIIALDDCPEFTLSEDQGLARVTTPATDLLSKTIDLPLPALIARHLVWTDNEDVKVAVRVRL</sequence>
<protein>
    <submittedName>
        <fullName evidence="1">Uncharacterized protein</fullName>
    </submittedName>
</protein>
<keyword evidence="2" id="KW-1185">Reference proteome</keyword>
<dbReference type="EMBL" id="AP012204">
    <property type="protein sequence ID" value="BAK36633.1"/>
    <property type="molecule type" value="Genomic_DNA"/>
</dbReference>
<organism evidence="1 2">
    <name type="scientific">Microlunatus phosphovorus (strain ATCC 700054 / DSM 10555 / JCM 9379 / NBRC 101784 / NCIMB 13414 / VKM Ac-1990 / NM-1)</name>
    <dbReference type="NCBI Taxonomy" id="1032480"/>
    <lineage>
        <taxon>Bacteria</taxon>
        <taxon>Bacillati</taxon>
        <taxon>Actinomycetota</taxon>
        <taxon>Actinomycetes</taxon>
        <taxon>Propionibacteriales</taxon>
        <taxon>Propionibacteriaceae</taxon>
        <taxon>Microlunatus</taxon>
    </lineage>
</organism>
<name>F5XNZ3_MICPN</name>
<dbReference type="KEGG" id="mph:MLP_36190"/>
<evidence type="ECO:0000313" key="1">
    <source>
        <dbReference type="EMBL" id="BAK36633.1"/>
    </source>
</evidence>